<sequence>METLFQAEETAQWLKSFGVWAILASLLLSVGISLTAVIPSFFLSAANALVFGLPLGFAVSLAGEALGAYVSYWLYRKGIRALRRTDSLDGRWSRAFAEASPVRQFWLLLAARVAPFLPSGLITFAAAWTRMNVTSFMLATVAGKAPSVAAEIWAGHSLFAVLRGWL</sequence>
<reference evidence="8 9" key="1">
    <citation type="submission" date="2022-02" db="EMBL/GenBank/DDBJ databases">
        <title>Paenibacillus sp. MBLB1776 Whole Genome Shotgun Sequencing.</title>
        <authorList>
            <person name="Hwang C.Y."/>
            <person name="Cho E.-S."/>
            <person name="Seo M.-J."/>
        </authorList>
    </citation>
    <scope>NUCLEOTIDE SEQUENCE [LARGE SCALE GENOMIC DNA]</scope>
    <source>
        <strain evidence="8 9">MBLB1776</strain>
    </source>
</reference>
<evidence type="ECO:0000256" key="1">
    <source>
        <dbReference type="ARBA" id="ARBA00004651"/>
    </source>
</evidence>
<gene>
    <name evidence="8" type="ORF">MJA45_27595</name>
</gene>
<comment type="caution">
    <text evidence="6">Lacks conserved residue(s) required for the propagation of feature annotation.</text>
</comment>
<feature type="transmembrane region" description="Helical" evidence="6">
    <location>
        <begin position="20"/>
        <end position="42"/>
    </location>
</feature>
<evidence type="ECO:0000256" key="5">
    <source>
        <dbReference type="ARBA" id="ARBA00023136"/>
    </source>
</evidence>
<evidence type="ECO:0000313" key="9">
    <source>
        <dbReference type="Proteomes" id="UP001305702"/>
    </source>
</evidence>
<evidence type="ECO:0000313" key="8">
    <source>
        <dbReference type="EMBL" id="WNQ11318.1"/>
    </source>
</evidence>
<dbReference type="PANTHER" id="PTHR12677">
    <property type="entry name" value="GOLGI APPARATUS MEMBRANE PROTEIN TVP38-RELATED"/>
    <property type="match status" value="1"/>
</dbReference>
<dbReference type="InterPro" id="IPR015414">
    <property type="entry name" value="TMEM64"/>
</dbReference>
<feature type="domain" description="VTT" evidence="7">
    <location>
        <begin position="38"/>
        <end position="156"/>
    </location>
</feature>
<proteinExistence type="inferred from homology"/>
<dbReference type="RefSeq" id="WP_315605094.1">
    <property type="nucleotide sequence ID" value="NZ_CP130318.1"/>
</dbReference>
<keyword evidence="3 6" id="KW-0812">Transmembrane</keyword>
<keyword evidence="2 6" id="KW-1003">Cell membrane</keyword>
<dbReference type="AlphaFoldDB" id="A0AA96LDN8"/>
<feature type="transmembrane region" description="Helical" evidence="6">
    <location>
        <begin position="105"/>
        <end position="128"/>
    </location>
</feature>
<accession>A0AA96LDN8</accession>
<evidence type="ECO:0000259" key="7">
    <source>
        <dbReference type="Pfam" id="PF09335"/>
    </source>
</evidence>
<dbReference type="GO" id="GO:0005886">
    <property type="term" value="C:plasma membrane"/>
    <property type="evidence" value="ECO:0007669"/>
    <property type="project" value="UniProtKB-SubCell"/>
</dbReference>
<evidence type="ECO:0000256" key="4">
    <source>
        <dbReference type="ARBA" id="ARBA00022989"/>
    </source>
</evidence>
<dbReference type="PANTHER" id="PTHR12677:SF59">
    <property type="entry name" value="GOLGI APPARATUS MEMBRANE PROTEIN TVP38-RELATED"/>
    <property type="match status" value="1"/>
</dbReference>
<protein>
    <recommendedName>
        <fullName evidence="6">TVP38/TMEM64 family membrane protein</fullName>
    </recommendedName>
</protein>
<evidence type="ECO:0000256" key="6">
    <source>
        <dbReference type="RuleBase" id="RU366058"/>
    </source>
</evidence>
<dbReference type="EMBL" id="CP130318">
    <property type="protein sequence ID" value="WNQ11318.1"/>
    <property type="molecule type" value="Genomic_DNA"/>
</dbReference>
<dbReference type="KEGG" id="paun:MJA45_27595"/>
<comment type="subcellular location">
    <subcellularLocation>
        <location evidence="1 6">Cell membrane</location>
        <topology evidence="1 6">Multi-pass membrane protein</topology>
    </subcellularLocation>
</comment>
<dbReference type="Proteomes" id="UP001305702">
    <property type="component" value="Chromosome"/>
</dbReference>
<keyword evidence="9" id="KW-1185">Reference proteome</keyword>
<keyword evidence="4 6" id="KW-1133">Transmembrane helix</keyword>
<comment type="similarity">
    <text evidence="6">Belongs to the TVP38/TMEM64 family.</text>
</comment>
<organism evidence="8 9">
    <name type="scientific">Paenibacillus aurantius</name>
    <dbReference type="NCBI Taxonomy" id="2918900"/>
    <lineage>
        <taxon>Bacteria</taxon>
        <taxon>Bacillati</taxon>
        <taxon>Bacillota</taxon>
        <taxon>Bacilli</taxon>
        <taxon>Bacillales</taxon>
        <taxon>Paenibacillaceae</taxon>
        <taxon>Paenibacillus</taxon>
    </lineage>
</organism>
<evidence type="ECO:0000256" key="3">
    <source>
        <dbReference type="ARBA" id="ARBA00022692"/>
    </source>
</evidence>
<keyword evidence="5 6" id="KW-0472">Membrane</keyword>
<feature type="transmembrane region" description="Helical" evidence="6">
    <location>
        <begin position="48"/>
        <end position="75"/>
    </location>
</feature>
<dbReference type="Pfam" id="PF09335">
    <property type="entry name" value="VTT_dom"/>
    <property type="match status" value="1"/>
</dbReference>
<dbReference type="InterPro" id="IPR032816">
    <property type="entry name" value="VTT_dom"/>
</dbReference>
<name>A0AA96LDN8_9BACL</name>
<evidence type="ECO:0000256" key="2">
    <source>
        <dbReference type="ARBA" id="ARBA00022475"/>
    </source>
</evidence>